<gene>
    <name evidence="2" type="ORF">D1013_12025</name>
</gene>
<dbReference type="EMBL" id="CP032050">
    <property type="protein sequence ID" value="AYN69724.1"/>
    <property type="molecule type" value="Genomic_DNA"/>
</dbReference>
<organism evidence="2 3">
    <name type="scientific">Euzebyella marina</name>
    <dbReference type="NCBI Taxonomy" id="1761453"/>
    <lineage>
        <taxon>Bacteria</taxon>
        <taxon>Pseudomonadati</taxon>
        <taxon>Bacteroidota</taxon>
        <taxon>Flavobacteriia</taxon>
        <taxon>Flavobacteriales</taxon>
        <taxon>Flavobacteriaceae</taxon>
        <taxon>Euzebyella</taxon>
    </lineage>
</organism>
<keyword evidence="1" id="KW-1133">Transmembrane helix</keyword>
<reference evidence="2 3" key="1">
    <citation type="submission" date="2018-08" db="EMBL/GenBank/DDBJ databases">
        <title>The reduced genetic potential of extracellular carbohydrate catabolism in Euzebyella marina RN62, a Flavobacteriia bacterium isolated from the hadal water.</title>
        <authorList>
            <person name="Xue C."/>
        </authorList>
    </citation>
    <scope>NUCLEOTIDE SEQUENCE [LARGE SCALE GENOMIC DNA]</scope>
    <source>
        <strain evidence="2 3">RN62</strain>
    </source>
</reference>
<accession>A0A3G2LBU1</accession>
<feature type="transmembrane region" description="Helical" evidence="1">
    <location>
        <begin position="101"/>
        <end position="126"/>
    </location>
</feature>
<keyword evidence="1" id="KW-0472">Membrane</keyword>
<feature type="transmembrane region" description="Helical" evidence="1">
    <location>
        <begin position="31"/>
        <end position="52"/>
    </location>
</feature>
<sequence>MQLSIVTLVALSVLNFYGLYTQTFPVFRPENFAFPIIALVHLVFLYVLWFKITEYEDTDPQMRTIEYILYAVVLVYLFYLAKTVYTLLSYTDFENHVIPVSFLPMALVILVLQTFLIFMTVLAIGYRKKLVGDYNFDDISRHIDSWEQ</sequence>
<evidence type="ECO:0000313" key="3">
    <source>
        <dbReference type="Proteomes" id="UP000276309"/>
    </source>
</evidence>
<dbReference type="AlphaFoldDB" id="A0A3G2LBU1"/>
<keyword evidence="1" id="KW-0812">Transmembrane</keyword>
<evidence type="ECO:0000256" key="1">
    <source>
        <dbReference type="SAM" id="Phobius"/>
    </source>
</evidence>
<feature type="transmembrane region" description="Helical" evidence="1">
    <location>
        <begin position="64"/>
        <end position="81"/>
    </location>
</feature>
<evidence type="ECO:0000313" key="2">
    <source>
        <dbReference type="EMBL" id="AYN69724.1"/>
    </source>
</evidence>
<proteinExistence type="predicted"/>
<keyword evidence="3" id="KW-1185">Reference proteome</keyword>
<dbReference type="KEGG" id="emar:D1013_12025"/>
<name>A0A3G2LBU1_9FLAO</name>
<dbReference type="Proteomes" id="UP000276309">
    <property type="component" value="Chromosome"/>
</dbReference>
<dbReference type="OrthoDB" id="1436004at2"/>
<protein>
    <submittedName>
        <fullName evidence="2">Uncharacterized protein</fullName>
    </submittedName>
</protein>